<comment type="cofactor">
    <cofactor evidence="1">
        <name>Mg(2+)</name>
        <dbReference type="ChEBI" id="CHEBI:18420"/>
    </cofactor>
</comment>
<evidence type="ECO:0000256" key="5">
    <source>
        <dbReference type="ARBA" id="ARBA00022553"/>
    </source>
</evidence>
<dbReference type="FunFam" id="1.10.510.10:FF:000010">
    <property type="entry name" value="Ribosomal protein S6 kinase"/>
    <property type="match status" value="1"/>
</dbReference>
<keyword evidence="9" id="KW-0418">Kinase</keyword>
<dbReference type="Pfam" id="PF00433">
    <property type="entry name" value="Pkinase_C"/>
    <property type="match status" value="1"/>
</dbReference>
<evidence type="ECO:0000313" key="18">
    <source>
        <dbReference type="Ensembl" id="ENSZLMP00000008746.1"/>
    </source>
</evidence>
<feature type="domain" description="Protein kinase" evidence="16">
    <location>
        <begin position="48"/>
        <end position="305"/>
    </location>
</feature>
<dbReference type="Pfam" id="PF00069">
    <property type="entry name" value="Pkinase"/>
    <property type="match status" value="2"/>
</dbReference>
<dbReference type="Gene3D" id="1.10.510.10">
    <property type="entry name" value="Transferase(Phosphotransferase) domain 1"/>
    <property type="match status" value="2"/>
</dbReference>
<dbReference type="AlphaFoldDB" id="A0A8D2P3C6"/>
<feature type="binding site" evidence="14 15">
    <location>
        <position position="80"/>
    </location>
    <ligand>
        <name>ATP</name>
        <dbReference type="ChEBI" id="CHEBI:30616"/>
    </ligand>
</feature>
<keyword evidence="6" id="KW-0808">Transferase</keyword>
<accession>A0A8D2P3C6</accession>
<keyword evidence="7" id="KW-0677">Repeat</keyword>
<dbReference type="GO" id="GO:0005524">
    <property type="term" value="F:ATP binding"/>
    <property type="evidence" value="ECO:0007669"/>
    <property type="project" value="UniProtKB-UniRule"/>
</dbReference>
<reference evidence="18" key="1">
    <citation type="submission" date="2025-08" db="UniProtKB">
        <authorList>
            <consortium name="Ensembl"/>
        </authorList>
    </citation>
    <scope>IDENTIFICATION</scope>
</reference>
<evidence type="ECO:0000313" key="19">
    <source>
        <dbReference type="Proteomes" id="UP000694401"/>
    </source>
</evidence>
<evidence type="ECO:0000256" key="3">
    <source>
        <dbReference type="ARBA" id="ARBA00012513"/>
    </source>
</evidence>
<dbReference type="SUPFAM" id="SSF56112">
    <property type="entry name" value="Protein kinase-like (PK-like)"/>
    <property type="match status" value="2"/>
</dbReference>
<dbReference type="GO" id="GO:0004711">
    <property type="term" value="F:ribosomal protein S6 kinase activity"/>
    <property type="evidence" value="ECO:0007669"/>
    <property type="project" value="InterPro"/>
</dbReference>
<dbReference type="CDD" id="cd14178">
    <property type="entry name" value="STKc_RSK3_C"/>
    <property type="match status" value="1"/>
</dbReference>
<keyword evidence="4" id="KW-0723">Serine/threonine-protein kinase</keyword>
<dbReference type="PIRSF" id="PIRSF000606">
    <property type="entry name" value="Ribsml_S6_kin_2"/>
    <property type="match status" value="1"/>
</dbReference>
<evidence type="ECO:0000256" key="11">
    <source>
        <dbReference type="ARBA" id="ARBA00047899"/>
    </source>
</evidence>
<dbReference type="InterPro" id="IPR000961">
    <property type="entry name" value="AGC-kinase_C"/>
</dbReference>
<dbReference type="PROSITE" id="PS00107">
    <property type="entry name" value="PROTEIN_KINASE_ATP"/>
    <property type="match status" value="2"/>
</dbReference>
<comment type="catalytic activity">
    <reaction evidence="11">
        <text>L-threonyl-[protein] + ATP = O-phospho-L-threonyl-[protein] + ADP + H(+)</text>
        <dbReference type="Rhea" id="RHEA:46608"/>
        <dbReference type="Rhea" id="RHEA-COMP:11060"/>
        <dbReference type="Rhea" id="RHEA-COMP:11605"/>
        <dbReference type="ChEBI" id="CHEBI:15378"/>
        <dbReference type="ChEBI" id="CHEBI:30013"/>
        <dbReference type="ChEBI" id="CHEBI:30616"/>
        <dbReference type="ChEBI" id="CHEBI:61977"/>
        <dbReference type="ChEBI" id="CHEBI:456216"/>
        <dbReference type="EC" id="2.7.11.1"/>
    </reaction>
</comment>
<keyword evidence="5" id="KW-0597">Phosphoprotein</keyword>
<evidence type="ECO:0000256" key="8">
    <source>
        <dbReference type="ARBA" id="ARBA00022741"/>
    </source>
</evidence>
<evidence type="ECO:0000256" key="1">
    <source>
        <dbReference type="ARBA" id="ARBA00001946"/>
    </source>
</evidence>
<evidence type="ECO:0000256" key="14">
    <source>
        <dbReference type="PIRSR" id="PIRSR000606-51"/>
    </source>
</evidence>
<dbReference type="EC" id="2.7.11.1" evidence="3"/>
<feature type="domain" description="AGC-kinase C-terminal" evidence="17">
    <location>
        <begin position="299"/>
        <end position="368"/>
    </location>
</feature>
<feature type="domain" description="Protein kinase" evidence="16">
    <location>
        <begin position="389"/>
        <end position="646"/>
    </location>
</feature>
<proteinExistence type="inferred from homology"/>
<dbReference type="GO" id="GO:0000287">
    <property type="term" value="F:magnesium ion binding"/>
    <property type="evidence" value="ECO:0007669"/>
    <property type="project" value="InterPro"/>
</dbReference>
<evidence type="ECO:0000256" key="4">
    <source>
        <dbReference type="ARBA" id="ARBA00022527"/>
    </source>
</evidence>
<feature type="active site" description="Proton acceptor" evidence="13">
    <location>
        <position position="173"/>
    </location>
</feature>
<dbReference type="FunFam" id="3.30.200.20:FF:000013">
    <property type="entry name" value="Ribosomal protein S6 kinase"/>
    <property type="match status" value="1"/>
</dbReference>
<evidence type="ECO:0000256" key="6">
    <source>
        <dbReference type="ARBA" id="ARBA00022679"/>
    </source>
</evidence>
<evidence type="ECO:0000256" key="10">
    <source>
        <dbReference type="ARBA" id="ARBA00022840"/>
    </source>
</evidence>
<dbReference type="InterPro" id="IPR000719">
    <property type="entry name" value="Prot_kinase_dom"/>
</dbReference>
<feature type="active site" description="Proton acceptor" evidence="13">
    <location>
        <position position="506"/>
    </location>
</feature>
<dbReference type="InterPro" id="IPR041906">
    <property type="entry name" value="RSK_N"/>
</dbReference>
<dbReference type="PROSITE" id="PS51285">
    <property type="entry name" value="AGC_KINASE_CTER"/>
    <property type="match status" value="1"/>
</dbReference>
<feature type="binding site" evidence="14">
    <location>
        <begin position="54"/>
        <end position="62"/>
    </location>
    <ligand>
        <name>ATP</name>
        <dbReference type="ChEBI" id="CHEBI:30616"/>
    </ligand>
</feature>
<dbReference type="Proteomes" id="UP000694401">
    <property type="component" value="Unassembled WGS sequence"/>
</dbReference>
<dbReference type="Gene3D" id="3.30.200.20">
    <property type="entry name" value="Phosphorylase Kinase, domain 1"/>
    <property type="match status" value="2"/>
</dbReference>
<evidence type="ECO:0000256" key="9">
    <source>
        <dbReference type="ARBA" id="ARBA00022777"/>
    </source>
</evidence>
<feature type="binding site" evidence="14">
    <location>
        <begin position="395"/>
        <end position="403"/>
    </location>
    <ligand>
        <name>ATP</name>
        <dbReference type="ChEBI" id="CHEBI:30616"/>
    </ligand>
</feature>
<feature type="binding site" evidence="14 15">
    <location>
        <position position="418"/>
    </location>
    <ligand>
        <name>ATP</name>
        <dbReference type="ChEBI" id="CHEBI:30616"/>
    </ligand>
</feature>
<dbReference type="SMART" id="SM00133">
    <property type="entry name" value="S_TK_X"/>
    <property type="match status" value="1"/>
</dbReference>
<organism evidence="18 19">
    <name type="scientific">Zosterops lateralis melanops</name>
    <dbReference type="NCBI Taxonomy" id="1220523"/>
    <lineage>
        <taxon>Eukaryota</taxon>
        <taxon>Metazoa</taxon>
        <taxon>Chordata</taxon>
        <taxon>Craniata</taxon>
        <taxon>Vertebrata</taxon>
        <taxon>Euteleostomi</taxon>
        <taxon>Archelosauria</taxon>
        <taxon>Archosauria</taxon>
        <taxon>Dinosauria</taxon>
        <taxon>Saurischia</taxon>
        <taxon>Theropoda</taxon>
        <taxon>Coelurosauria</taxon>
        <taxon>Aves</taxon>
        <taxon>Neognathae</taxon>
        <taxon>Neoaves</taxon>
        <taxon>Telluraves</taxon>
        <taxon>Australaves</taxon>
        <taxon>Passeriformes</taxon>
        <taxon>Sylvioidea</taxon>
        <taxon>Zosteropidae</taxon>
        <taxon>Zosterops</taxon>
    </lineage>
</organism>
<dbReference type="InterPro" id="IPR042766">
    <property type="entry name" value="RSK3_STKc"/>
</dbReference>
<dbReference type="PANTHER" id="PTHR24351">
    <property type="entry name" value="RIBOSOMAL PROTEIN S6 KINASE"/>
    <property type="match status" value="1"/>
</dbReference>
<name>A0A8D2P3C6_ZOSLA</name>
<dbReference type="PROSITE" id="PS50011">
    <property type="entry name" value="PROTEIN_KINASE_DOM"/>
    <property type="match status" value="2"/>
</dbReference>
<dbReference type="FunFam" id="3.30.200.20:FF:000121">
    <property type="entry name" value="Ribosomal protein S6 kinase"/>
    <property type="match status" value="1"/>
</dbReference>
<protein>
    <recommendedName>
        <fullName evidence="3">non-specific serine/threonine protein kinase</fullName>
        <ecNumber evidence="3">2.7.11.1</ecNumber>
    </recommendedName>
</protein>
<dbReference type="InterPro" id="IPR017892">
    <property type="entry name" value="Pkinase_C"/>
</dbReference>
<keyword evidence="8 14" id="KW-0547">Nucleotide-binding</keyword>
<dbReference type="Ensembl" id="ENSZLMT00000008983.1">
    <property type="protein sequence ID" value="ENSZLMP00000008746.1"/>
    <property type="gene ID" value="ENSZLMG00000006147.1"/>
</dbReference>
<dbReference type="InterPro" id="IPR017441">
    <property type="entry name" value="Protein_kinase_ATP_BS"/>
</dbReference>
<dbReference type="FunFam" id="1.10.510.10:FF:000041">
    <property type="entry name" value="Ribosomal protein S6 kinase"/>
    <property type="match status" value="1"/>
</dbReference>
<dbReference type="SMART" id="SM00220">
    <property type="entry name" value="S_TKc"/>
    <property type="match status" value="2"/>
</dbReference>
<evidence type="ECO:0000259" key="17">
    <source>
        <dbReference type="PROSITE" id="PS51285"/>
    </source>
</evidence>
<dbReference type="GO" id="GO:0035556">
    <property type="term" value="P:intracellular signal transduction"/>
    <property type="evidence" value="ECO:0007669"/>
    <property type="project" value="InterPro"/>
</dbReference>
<comment type="similarity">
    <text evidence="2">Belongs to the protein kinase superfamily. AGC Ser/Thr protein kinase family. S6 kinase subfamily.</text>
</comment>
<evidence type="ECO:0000256" key="13">
    <source>
        <dbReference type="PIRSR" id="PIRSR000606-50"/>
    </source>
</evidence>
<dbReference type="CDD" id="cd05582">
    <property type="entry name" value="STKc_RSK_N"/>
    <property type="match status" value="1"/>
</dbReference>
<evidence type="ECO:0000256" key="7">
    <source>
        <dbReference type="ARBA" id="ARBA00022737"/>
    </source>
</evidence>
<comment type="catalytic activity">
    <reaction evidence="12">
        <text>L-seryl-[protein] + ATP = O-phospho-L-seryl-[protein] + ADP + H(+)</text>
        <dbReference type="Rhea" id="RHEA:17989"/>
        <dbReference type="Rhea" id="RHEA-COMP:9863"/>
        <dbReference type="Rhea" id="RHEA-COMP:11604"/>
        <dbReference type="ChEBI" id="CHEBI:15378"/>
        <dbReference type="ChEBI" id="CHEBI:29999"/>
        <dbReference type="ChEBI" id="CHEBI:30616"/>
        <dbReference type="ChEBI" id="CHEBI:83421"/>
        <dbReference type="ChEBI" id="CHEBI:456216"/>
        <dbReference type="EC" id="2.7.11.1"/>
    </reaction>
</comment>
<evidence type="ECO:0000256" key="15">
    <source>
        <dbReference type="PROSITE-ProRule" id="PRU10141"/>
    </source>
</evidence>
<dbReference type="InterPro" id="IPR008271">
    <property type="entry name" value="Ser/Thr_kinase_AS"/>
</dbReference>
<reference evidence="18" key="2">
    <citation type="submission" date="2025-09" db="UniProtKB">
        <authorList>
            <consortium name="Ensembl"/>
        </authorList>
    </citation>
    <scope>IDENTIFICATION</scope>
</reference>
<keyword evidence="10 14" id="KW-0067">ATP-binding</keyword>
<sequence>MCFPQDNGSDLGVLFFLFLALQEEGIVKEIDISHHVKEGFEKADPSQFELLKVLGQGSYGKVFLVRKIKGSDAGQLYAMKVLKKATLKVRDRVRSKMERDILAEVNHPFIVKLHYAFQTEGKLYLILDFLRGGDLFTRLSKEVMFTEEDVKFYLAELALALDHLHGLGIIYRDLKPENILLDEEGHIKITDFGLSKEAIDHDKRAYSFCGTIEYMAPEVVNRRGHTQSADWWSFGVLMFEMLTGSLPFQGKDRKETMALILKAKLGMPQFLSVEAQSLLRALFKRNPSNRLGILSPDAESVHIYKLYRKEIKPPFKPAVGRPEDTFHFDPEFTSRTPTDSPGVPPSANAHHLFRGFSFVASNLVQEPAQQDVHKITQLHGNNIHFTDGYEIKEDIGIGSYSVCKRCVHKATETEFAVKIIDKSKRDPSEEIEILLRYGQHPNIITLKDVYDDGKFVYLVMELMRGGELLDRILRQKCFSEREASAVLCTITRTVDYLHSQGVVHRDLKPSNILYMDESGNPDSIRICDFGFAKQLRAENGLLMTPCYTANFVAPEVLKRQGYDAACDIWSLGILLYTMLAGFTPFANGPDDTPEEILARIGSGKYALTGGNWDSVSDTAKDIVSKMLHVDPHQRLTAVQVLRHPWIVNREYLSQNQLSRQDVHLVKGAMAATYFALNRAPQAPRLEPVLSSNLAQRRGMKRLTSTRL</sequence>
<dbReference type="InterPro" id="IPR011009">
    <property type="entry name" value="Kinase-like_dom_sf"/>
</dbReference>
<keyword evidence="19" id="KW-1185">Reference proteome</keyword>
<evidence type="ECO:0000259" key="16">
    <source>
        <dbReference type="PROSITE" id="PS50011"/>
    </source>
</evidence>
<evidence type="ECO:0000256" key="2">
    <source>
        <dbReference type="ARBA" id="ARBA00009804"/>
    </source>
</evidence>
<evidence type="ECO:0000256" key="12">
    <source>
        <dbReference type="ARBA" id="ARBA00048679"/>
    </source>
</evidence>
<dbReference type="PROSITE" id="PS00108">
    <property type="entry name" value="PROTEIN_KINASE_ST"/>
    <property type="match status" value="2"/>
</dbReference>
<dbReference type="InterPro" id="IPR016239">
    <property type="entry name" value="Ribosomal_S6_kinase_II"/>
</dbReference>